<keyword evidence="3" id="KW-1185">Reference proteome</keyword>
<evidence type="ECO:0000256" key="1">
    <source>
        <dbReference type="SAM" id="SignalP"/>
    </source>
</evidence>
<name>A0A5B7DG19_PORTR</name>
<keyword evidence="1" id="KW-0732">Signal</keyword>
<gene>
    <name evidence="2" type="ORF">E2C01_013364</name>
</gene>
<feature type="chain" id="PRO_5022806330" evidence="1">
    <location>
        <begin position="22"/>
        <end position="141"/>
    </location>
</feature>
<dbReference type="OrthoDB" id="6342474at2759"/>
<accession>A0A5B7DG19</accession>
<dbReference type="EMBL" id="VSRR010000870">
    <property type="protein sequence ID" value="MPC20421.1"/>
    <property type="molecule type" value="Genomic_DNA"/>
</dbReference>
<sequence>MVSRCVSVAVAVLVVVAAVTAEPGFIKIKGRCRPHVRYVPYYKTIVNKIPVYHTVYKEKVVPSPIHKTVYKTQYEPQYQTKYVPKYVTKSVYNTDVEYITKYDVKYQTKYETKYVPQYKTVVKTEHTYKTVCPKTPYNPSY</sequence>
<comment type="caution">
    <text evidence="2">The sequence shown here is derived from an EMBL/GenBank/DDBJ whole genome shotgun (WGS) entry which is preliminary data.</text>
</comment>
<dbReference type="Proteomes" id="UP000324222">
    <property type="component" value="Unassembled WGS sequence"/>
</dbReference>
<dbReference type="AlphaFoldDB" id="A0A5B7DG19"/>
<evidence type="ECO:0000313" key="3">
    <source>
        <dbReference type="Proteomes" id="UP000324222"/>
    </source>
</evidence>
<organism evidence="2 3">
    <name type="scientific">Portunus trituberculatus</name>
    <name type="common">Swimming crab</name>
    <name type="synonym">Neptunus trituberculatus</name>
    <dbReference type="NCBI Taxonomy" id="210409"/>
    <lineage>
        <taxon>Eukaryota</taxon>
        <taxon>Metazoa</taxon>
        <taxon>Ecdysozoa</taxon>
        <taxon>Arthropoda</taxon>
        <taxon>Crustacea</taxon>
        <taxon>Multicrustacea</taxon>
        <taxon>Malacostraca</taxon>
        <taxon>Eumalacostraca</taxon>
        <taxon>Eucarida</taxon>
        <taxon>Decapoda</taxon>
        <taxon>Pleocyemata</taxon>
        <taxon>Brachyura</taxon>
        <taxon>Eubrachyura</taxon>
        <taxon>Portunoidea</taxon>
        <taxon>Portunidae</taxon>
        <taxon>Portuninae</taxon>
        <taxon>Portunus</taxon>
    </lineage>
</organism>
<reference evidence="2 3" key="1">
    <citation type="submission" date="2019-05" db="EMBL/GenBank/DDBJ databases">
        <title>Another draft genome of Portunus trituberculatus and its Hox gene families provides insights of decapod evolution.</title>
        <authorList>
            <person name="Jeong J.-H."/>
            <person name="Song I."/>
            <person name="Kim S."/>
            <person name="Choi T."/>
            <person name="Kim D."/>
            <person name="Ryu S."/>
            <person name="Kim W."/>
        </authorList>
    </citation>
    <scope>NUCLEOTIDE SEQUENCE [LARGE SCALE GENOMIC DNA]</scope>
    <source>
        <tissue evidence="2">Muscle</tissue>
    </source>
</reference>
<evidence type="ECO:0000313" key="2">
    <source>
        <dbReference type="EMBL" id="MPC20421.1"/>
    </source>
</evidence>
<protein>
    <submittedName>
        <fullName evidence="2">Uncharacterized protein</fullName>
    </submittedName>
</protein>
<feature type="signal peptide" evidence="1">
    <location>
        <begin position="1"/>
        <end position="21"/>
    </location>
</feature>
<proteinExistence type="predicted"/>